<feature type="domain" description="GIY-YIG" evidence="2">
    <location>
        <begin position="1"/>
        <end position="71"/>
    </location>
</feature>
<feature type="domain" description="CCHC-type" evidence="1">
    <location>
        <begin position="102"/>
        <end position="118"/>
    </location>
</feature>
<dbReference type="PROSITE" id="PS50164">
    <property type="entry name" value="GIY_YIG"/>
    <property type="match status" value="1"/>
</dbReference>
<evidence type="ECO:0008006" key="4">
    <source>
        <dbReference type="Google" id="ProtNLM"/>
    </source>
</evidence>
<evidence type="ECO:0000259" key="1">
    <source>
        <dbReference type="PROSITE" id="PS50158"/>
    </source>
</evidence>
<organism evidence="3">
    <name type="scientific">viral metagenome</name>
    <dbReference type="NCBI Taxonomy" id="1070528"/>
    <lineage>
        <taxon>unclassified sequences</taxon>
        <taxon>metagenomes</taxon>
        <taxon>organismal metagenomes</taxon>
    </lineage>
</organism>
<dbReference type="EMBL" id="MN739050">
    <property type="protein sequence ID" value="QHS85991.1"/>
    <property type="molecule type" value="Genomic_DNA"/>
</dbReference>
<dbReference type="AlphaFoldDB" id="A0A6C0B2I3"/>
<proteinExistence type="predicted"/>
<dbReference type="InterPro" id="IPR035901">
    <property type="entry name" value="GIY-YIG_endonuc_sf"/>
</dbReference>
<evidence type="ECO:0000259" key="2">
    <source>
        <dbReference type="PROSITE" id="PS50164"/>
    </source>
</evidence>
<dbReference type="Pfam" id="PF00098">
    <property type="entry name" value="zf-CCHC"/>
    <property type="match status" value="1"/>
</dbReference>
<dbReference type="GO" id="GO:0008270">
    <property type="term" value="F:zinc ion binding"/>
    <property type="evidence" value="ECO:0007669"/>
    <property type="project" value="InterPro"/>
</dbReference>
<reference evidence="3" key="1">
    <citation type="journal article" date="2020" name="Nature">
        <title>Giant virus diversity and host interactions through global metagenomics.</title>
        <authorList>
            <person name="Schulz F."/>
            <person name="Roux S."/>
            <person name="Paez-Espino D."/>
            <person name="Jungbluth S."/>
            <person name="Walsh D.A."/>
            <person name="Denef V.J."/>
            <person name="McMahon K.D."/>
            <person name="Konstantinidis K.T."/>
            <person name="Eloe-Fadrosh E.A."/>
            <person name="Kyrpides N.C."/>
            <person name="Woyke T."/>
        </authorList>
    </citation>
    <scope>NUCLEOTIDE SEQUENCE</scope>
    <source>
        <strain evidence="3">GVMAG-M-3300009185-7</strain>
    </source>
</reference>
<name>A0A6C0B2I3_9ZZZZ</name>
<dbReference type="Pfam" id="PF01541">
    <property type="entry name" value="GIY-YIG"/>
    <property type="match status" value="1"/>
</dbReference>
<sequence>MEYIYILKLQKGKWYVGKTSDIMKRYQQHIDGRGSAWTSKYPPVSLVESKPVGSLHDENNLTKDYMKKYGVENVRGGSYTQITLDDSVISVLNNEFLGNTDKCFKCGLAGHFANTCQERQEEVWGCDYCDRTFTTRFGCSVHEKSCKKTSTTGACYRCGRDGHYSPNCYASTHKKGYLLD</sequence>
<dbReference type="SUPFAM" id="SSF57756">
    <property type="entry name" value="Retrovirus zinc finger-like domains"/>
    <property type="match status" value="1"/>
</dbReference>
<dbReference type="Gene3D" id="3.40.1440.10">
    <property type="entry name" value="GIY-YIG endonuclease"/>
    <property type="match status" value="1"/>
</dbReference>
<dbReference type="Gene3D" id="4.10.60.10">
    <property type="entry name" value="Zinc finger, CCHC-type"/>
    <property type="match status" value="1"/>
</dbReference>
<dbReference type="InterPro" id="IPR036875">
    <property type="entry name" value="Znf_CCHC_sf"/>
</dbReference>
<evidence type="ECO:0000313" key="3">
    <source>
        <dbReference type="EMBL" id="QHS85991.1"/>
    </source>
</evidence>
<accession>A0A6C0B2I3</accession>
<dbReference type="SMART" id="SM00343">
    <property type="entry name" value="ZnF_C2HC"/>
    <property type="match status" value="2"/>
</dbReference>
<protein>
    <recommendedName>
        <fullName evidence="4">CCHC-type domain-containing protein</fullName>
    </recommendedName>
</protein>
<dbReference type="InterPro" id="IPR001878">
    <property type="entry name" value="Znf_CCHC"/>
</dbReference>
<dbReference type="InterPro" id="IPR000305">
    <property type="entry name" value="GIY-YIG_endonuc"/>
</dbReference>
<feature type="domain" description="CCHC-type" evidence="1">
    <location>
        <begin position="155"/>
        <end position="168"/>
    </location>
</feature>
<dbReference type="GO" id="GO:0003676">
    <property type="term" value="F:nucleic acid binding"/>
    <property type="evidence" value="ECO:0007669"/>
    <property type="project" value="InterPro"/>
</dbReference>
<dbReference type="SUPFAM" id="SSF82771">
    <property type="entry name" value="GIY-YIG endonuclease"/>
    <property type="match status" value="1"/>
</dbReference>
<dbReference type="PROSITE" id="PS50158">
    <property type="entry name" value="ZF_CCHC"/>
    <property type="match status" value="2"/>
</dbReference>